<dbReference type="PANTHER" id="PTHR12277">
    <property type="entry name" value="ALPHA/BETA HYDROLASE DOMAIN-CONTAINING PROTEIN"/>
    <property type="match status" value="1"/>
</dbReference>
<evidence type="ECO:0000256" key="3">
    <source>
        <dbReference type="SAM" id="MobiDB-lite"/>
    </source>
</evidence>
<dbReference type="GO" id="GO:0016787">
    <property type="term" value="F:hydrolase activity"/>
    <property type="evidence" value="ECO:0007669"/>
    <property type="project" value="UniProtKB-KW"/>
</dbReference>
<dbReference type="Gene3D" id="3.40.50.1820">
    <property type="entry name" value="alpha/beta hydrolase"/>
    <property type="match status" value="1"/>
</dbReference>
<sequence>MGGAINSVAFPAPQMSRRYYQDELQKRSDMKTLVTSAGESIPALFVRAQRSMNFLSTPPPTILYSHGNAEDLGLVLDYVDALAHFTGSDVLSYEYVGYSLSKHVGHTPSEAGCIRSIDAAWRYLTEQEKIHPRRIVIFGRSIGSGPSVDLASRSKVEGSEHSPLDVAGVILQSPLESAKWVLGSTVAWLGYSLDIFRNYEKIDKITAPVAIMHGTSDEVVPYANGQELLEQSDSEAERSSASGRRVWRVAVLLGGLALVAAAVWSVGRSKVRSGSRGVVALEEISCFESGMFYADPIKMDGTERTVEFSADACQQRCQVMEDCAHFTFWPDGGCLLTGDISYPKAAPAKYAATLSGPKFCGAGDDDDDGEDDVVTPDADSSGSSGLVSPGSSGLVAAPESPEPAAPAALPTLPPVPAVPAVPAASTWGTVAESKPAIAAVAGVNGTTCSLYPACVAAGIKEGDCCPNADQVTLGCCNGFPKQVEEVKIMEGTECSLFPACVAWAAAKASKAVASNGDSLRSRQLWLEGYGHNNMPQDECFDYVKEFIRSVGESKEKTVPTAQ</sequence>
<feature type="compositionally biased region" description="Acidic residues" evidence="3">
    <location>
        <begin position="363"/>
        <end position="374"/>
    </location>
</feature>
<comment type="caution">
    <text evidence="5">The sequence shown here is derived from an EMBL/GenBank/DDBJ whole genome shotgun (WGS) entry which is preliminary data.</text>
</comment>
<feature type="domain" description="Apple" evidence="4">
    <location>
        <begin position="286"/>
        <end position="360"/>
    </location>
</feature>
<feature type="region of interest" description="Disordered" evidence="3">
    <location>
        <begin position="361"/>
        <end position="408"/>
    </location>
</feature>
<accession>A0A9P1FU53</accession>
<keyword evidence="1" id="KW-0677">Repeat</keyword>
<keyword evidence="8" id="KW-1185">Reference proteome</keyword>
<dbReference type="InterPro" id="IPR029058">
    <property type="entry name" value="AB_hydrolase_fold"/>
</dbReference>
<evidence type="ECO:0000256" key="2">
    <source>
        <dbReference type="ARBA" id="ARBA00023157"/>
    </source>
</evidence>
<reference evidence="6" key="2">
    <citation type="submission" date="2024-04" db="EMBL/GenBank/DDBJ databases">
        <authorList>
            <person name="Chen Y."/>
            <person name="Shah S."/>
            <person name="Dougan E. K."/>
            <person name="Thang M."/>
            <person name="Chan C."/>
        </authorList>
    </citation>
    <scope>NUCLEOTIDE SEQUENCE [LARGE SCALE GENOMIC DNA]</scope>
</reference>
<feature type="compositionally biased region" description="Low complexity" evidence="3">
    <location>
        <begin position="375"/>
        <end position="399"/>
    </location>
</feature>
<dbReference type="GO" id="GO:0005576">
    <property type="term" value="C:extracellular region"/>
    <property type="evidence" value="ECO:0007669"/>
    <property type="project" value="InterPro"/>
</dbReference>
<dbReference type="EMBL" id="CAMXCT010001116">
    <property type="protein sequence ID" value="CAI3986930.1"/>
    <property type="molecule type" value="Genomic_DNA"/>
</dbReference>
<protein>
    <submittedName>
        <fullName evidence="7">Alpha/beta hydrolase domain-containing protein 17B (Abhydrolase domain-containing protein 17B)</fullName>
    </submittedName>
</protein>
<dbReference type="SMART" id="SM00223">
    <property type="entry name" value="APPLE"/>
    <property type="match status" value="1"/>
</dbReference>
<organism evidence="5">
    <name type="scientific">Cladocopium goreaui</name>
    <dbReference type="NCBI Taxonomy" id="2562237"/>
    <lineage>
        <taxon>Eukaryota</taxon>
        <taxon>Sar</taxon>
        <taxon>Alveolata</taxon>
        <taxon>Dinophyceae</taxon>
        <taxon>Suessiales</taxon>
        <taxon>Symbiodiniaceae</taxon>
        <taxon>Cladocopium</taxon>
    </lineage>
</organism>
<reference evidence="5" key="1">
    <citation type="submission" date="2022-10" db="EMBL/GenBank/DDBJ databases">
        <authorList>
            <person name="Chen Y."/>
            <person name="Dougan E. K."/>
            <person name="Chan C."/>
            <person name="Rhodes N."/>
            <person name="Thang M."/>
        </authorList>
    </citation>
    <scope>NUCLEOTIDE SEQUENCE</scope>
</reference>
<dbReference type="GO" id="GO:0006508">
    <property type="term" value="P:proteolysis"/>
    <property type="evidence" value="ECO:0007669"/>
    <property type="project" value="InterPro"/>
</dbReference>
<dbReference type="InterPro" id="IPR003609">
    <property type="entry name" value="Pan_app"/>
</dbReference>
<gene>
    <name evidence="5" type="ORF">C1SCF055_LOCUS14243</name>
</gene>
<evidence type="ECO:0000313" key="7">
    <source>
        <dbReference type="EMBL" id="CAL4774242.1"/>
    </source>
</evidence>
<dbReference type="EMBL" id="CAMXCT020001116">
    <property type="protein sequence ID" value="CAL1140305.1"/>
    <property type="molecule type" value="Genomic_DNA"/>
</dbReference>
<evidence type="ECO:0000313" key="8">
    <source>
        <dbReference type="Proteomes" id="UP001152797"/>
    </source>
</evidence>
<keyword evidence="2" id="KW-1015">Disulfide bond</keyword>
<dbReference type="SUPFAM" id="SSF57414">
    <property type="entry name" value="Hairpin loop containing domain-like"/>
    <property type="match status" value="1"/>
</dbReference>
<dbReference type="PANTHER" id="PTHR12277:SF81">
    <property type="entry name" value="PROTEIN ABHD13"/>
    <property type="match status" value="1"/>
</dbReference>
<keyword evidence="7" id="KW-0378">Hydrolase</keyword>
<dbReference type="Pfam" id="PF00024">
    <property type="entry name" value="PAN_1"/>
    <property type="match status" value="1"/>
</dbReference>
<evidence type="ECO:0000313" key="6">
    <source>
        <dbReference type="EMBL" id="CAL1140305.1"/>
    </source>
</evidence>
<evidence type="ECO:0000256" key="1">
    <source>
        <dbReference type="ARBA" id="ARBA00022737"/>
    </source>
</evidence>
<evidence type="ECO:0000259" key="4">
    <source>
        <dbReference type="SMART" id="SM00223"/>
    </source>
</evidence>
<dbReference type="InterPro" id="IPR000177">
    <property type="entry name" value="Apple"/>
</dbReference>
<evidence type="ECO:0000313" key="5">
    <source>
        <dbReference type="EMBL" id="CAI3986930.1"/>
    </source>
</evidence>
<dbReference type="OrthoDB" id="446723at2759"/>
<proteinExistence type="predicted"/>
<dbReference type="Proteomes" id="UP001152797">
    <property type="component" value="Unassembled WGS sequence"/>
</dbReference>
<dbReference type="EMBL" id="CAMXCT030001116">
    <property type="protein sequence ID" value="CAL4774242.1"/>
    <property type="molecule type" value="Genomic_DNA"/>
</dbReference>
<name>A0A9P1FU53_9DINO</name>
<dbReference type="SUPFAM" id="SSF53474">
    <property type="entry name" value="alpha/beta-Hydrolases"/>
    <property type="match status" value="1"/>
</dbReference>
<dbReference type="AlphaFoldDB" id="A0A9P1FU53"/>
<dbReference type="Gene3D" id="3.50.4.10">
    <property type="entry name" value="Hepatocyte Growth Factor"/>
    <property type="match status" value="1"/>
</dbReference>